<dbReference type="EMBL" id="JAPDDP010000072">
    <property type="protein sequence ID" value="MDA0184298.1"/>
    <property type="molecule type" value="Genomic_DNA"/>
</dbReference>
<accession>A0A9X3ND88</accession>
<name>A0A9X3ND88_9ACTN</name>
<comment type="caution">
    <text evidence="3">The sequence shown here is derived from an EMBL/GenBank/DDBJ whole genome shotgun (WGS) entry which is preliminary data.</text>
</comment>
<reference evidence="3" key="1">
    <citation type="submission" date="2022-10" db="EMBL/GenBank/DDBJ databases">
        <title>The WGS of Solirubrobacter phytolaccae KCTC 29190.</title>
        <authorList>
            <person name="Jiang Z."/>
        </authorList>
    </citation>
    <scope>NUCLEOTIDE SEQUENCE</scope>
    <source>
        <strain evidence="3">KCTC 29190</strain>
    </source>
</reference>
<organism evidence="3 4">
    <name type="scientific">Solirubrobacter phytolaccae</name>
    <dbReference type="NCBI Taxonomy" id="1404360"/>
    <lineage>
        <taxon>Bacteria</taxon>
        <taxon>Bacillati</taxon>
        <taxon>Actinomycetota</taxon>
        <taxon>Thermoleophilia</taxon>
        <taxon>Solirubrobacterales</taxon>
        <taxon>Solirubrobacteraceae</taxon>
        <taxon>Solirubrobacter</taxon>
    </lineage>
</organism>
<dbReference type="InterPro" id="IPR002641">
    <property type="entry name" value="PNPLA_dom"/>
</dbReference>
<dbReference type="InterPro" id="IPR016035">
    <property type="entry name" value="Acyl_Trfase/lysoPLipase"/>
</dbReference>
<keyword evidence="4" id="KW-1185">Reference proteome</keyword>
<dbReference type="GO" id="GO:0006629">
    <property type="term" value="P:lipid metabolic process"/>
    <property type="evidence" value="ECO:0007669"/>
    <property type="project" value="UniProtKB-KW"/>
</dbReference>
<dbReference type="Gene3D" id="3.40.1090.10">
    <property type="entry name" value="Cytosolic phospholipase A2 catalytic domain"/>
    <property type="match status" value="1"/>
</dbReference>
<dbReference type="SUPFAM" id="SSF52151">
    <property type="entry name" value="FabD/lysophospholipase-like"/>
    <property type="match status" value="1"/>
</dbReference>
<feature type="domain" description="PNPLA" evidence="2">
    <location>
        <begin position="9"/>
        <end position="81"/>
    </location>
</feature>
<sequence>MIDELPDALVLGGGGTLGEAWLRGVLSGIEAGSGLDFRECEYLVGTSAGSIVAATLAAGRRPDAGEQAAREWARAVPDVIDETSGPRFAAVGKVTRAAAAPFANVALSVTAPAGRLVRAAEDELSERRSSEET</sequence>
<evidence type="ECO:0000313" key="3">
    <source>
        <dbReference type="EMBL" id="MDA0184298.1"/>
    </source>
</evidence>
<evidence type="ECO:0000256" key="1">
    <source>
        <dbReference type="ARBA" id="ARBA00023098"/>
    </source>
</evidence>
<keyword evidence="1" id="KW-0443">Lipid metabolism</keyword>
<dbReference type="AlphaFoldDB" id="A0A9X3ND88"/>
<dbReference type="Proteomes" id="UP001147653">
    <property type="component" value="Unassembled WGS sequence"/>
</dbReference>
<proteinExistence type="predicted"/>
<dbReference type="Pfam" id="PF01734">
    <property type="entry name" value="Patatin"/>
    <property type="match status" value="1"/>
</dbReference>
<evidence type="ECO:0000259" key="2">
    <source>
        <dbReference type="Pfam" id="PF01734"/>
    </source>
</evidence>
<dbReference type="RefSeq" id="WP_270028739.1">
    <property type="nucleotide sequence ID" value="NZ_JAPDDP010000072.1"/>
</dbReference>
<gene>
    <name evidence="3" type="ORF">OJ997_28595</name>
</gene>
<evidence type="ECO:0000313" key="4">
    <source>
        <dbReference type="Proteomes" id="UP001147653"/>
    </source>
</evidence>
<protein>
    <submittedName>
        <fullName evidence="3">Patatin-like phospholipase family protein</fullName>
    </submittedName>
</protein>